<evidence type="ECO:0000313" key="1">
    <source>
        <dbReference type="EMBL" id="RJP59053.1"/>
    </source>
</evidence>
<proteinExistence type="predicted"/>
<dbReference type="AlphaFoldDB" id="A0A3A4R335"/>
<dbReference type="EMBL" id="QZJZ01000056">
    <property type="protein sequence ID" value="RJP59053.1"/>
    <property type="molecule type" value="Genomic_DNA"/>
</dbReference>
<sequence length="87" mass="10305">MMNEEKLSMSRNSDKDIYSENYEKVNTYEQVENYKFFSTPGLTHSVINVGYPFKEEKVSVTYNIEIENKRIQNYIANYGKEKQDTSN</sequence>
<dbReference type="Proteomes" id="UP000266426">
    <property type="component" value="Unassembled WGS sequence"/>
</dbReference>
<gene>
    <name evidence="1" type="ORF">C4541_06920</name>
</gene>
<protein>
    <submittedName>
        <fullName evidence="1">Uncharacterized protein</fullName>
    </submittedName>
</protein>
<name>A0A3A4R335_9BACT</name>
<evidence type="ECO:0000313" key="2">
    <source>
        <dbReference type="Proteomes" id="UP000266426"/>
    </source>
</evidence>
<reference evidence="1 2" key="1">
    <citation type="journal article" date="2017" name="ISME J.">
        <title>Energy and carbon metabolisms in a deep terrestrial subsurface fluid microbial community.</title>
        <authorList>
            <person name="Momper L."/>
            <person name="Jungbluth S.P."/>
            <person name="Lee M.D."/>
            <person name="Amend J.P."/>
        </authorList>
    </citation>
    <scope>NUCLEOTIDE SEQUENCE [LARGE SCALE GENOMIC DNA]</scope>
    <source>
        <strain evidence="1">SURF_26</strain>
    </source>
</reference>
<comment type="caution">
    <text evidence="1">The sequence shown here is derived from an EMBL/GenBank/DDBJ whole genome shotgun (WGS) entry which is preliminary data.</text>
</comment>
<accession>A0A3A4R335</accession>
<organism evidence="1 2">
    <name type="scientific">Candidatus Auribacter fodinae</name>
    <dbReference type="NCBI Taxonomy" id="2093366"/>
    <lineage>
        <taxon>Bacteria</taxon>
        <taxon>Pseudomonadati</taxon>
        <taxon>Candidatus Auribacterota</taxon>
        <taxon>Candidatus Auribacteria</taxon>
        <taxon>Candidatus Auribacterales</taxon>
        <taxon>Candidatus Auribacteraceae</taxon>
        <taxon>Candidatus Auribacter</taxon>
    </lineage>
</organism>